<comment type="caution">
    <text evidence="1">The sequence shown here is derived from an EMBL/GenBank/DDBJ whole genome shotgun (WGS) entry which is preliminary data.</text>
</comment>
<reference evidence="1" key="1">
    <citation type="submission" date="2020-05" db="EMBL/GenBank/DDBJ databases">
        <title>Large-scale comparative analyses of tick genomes elucidate their genetic diversity and vector capacities.</title>
        <authorList>
            <person name="Jia N."/>
            <person name="Wang J."/>
            <person name="Shi W."/>
            <person name="Du L."/>
            <person name="Sun Y."/>
            <person name="Zhan W."/>
            <person name="Jiang J."/>
            <person name="Wang Q."/>
            <person name="Zhang B."/>
            <person name="Ji P."/>
            <person name="Sakyi L.B."/>
            <person name="Cui X."/>
            <person name="Yuan T."/>
            <person name="Jiang B."/>
            <person name="Yang W."/>
            <person name="Lam T.T.-Y."/>
            <person name="Chang Q."/>
            <person name="Ding S."/>
            <person name="Wang X."/>
            <person name="Zhu J."/>
            <person name="Ruan X."/>
            <person name="Zhao L."/>
            <person name="Wei J."/>
            <person name="Que T."/>
            <person name="Du C."/>
            <person name="Cheng J."/>
            <person name="Dai P."/>
            <person name="Han X."/>
            <person name="Huang E."/>
            <person name="Gao Y."/>
            <person name="Liu J."/>
            <person name="Shao H."/>
            <person name="Ye R."/>
            <person name="Li L."/>
            <person name="Wei W."/>
            <person name="Wang X."/>
            <person name="Wang C."/>
            <person name="Yang T."/>
            <person name="Huo Q."/>
            <person name="Li W."/>
            <person name="Guo W."/>
            <person name="Chen H."/>
            <person name="Zhou L."/>
            <person name="Ni X."/>
            <person name="Tian J."/>
            <person name="Zhou Y."/>
            <person name="Sheng Y."/>
            <person name="Liu T."/>
            <person name="Pan Y."/>
            <person name="Xia L."/>
            <person name="Li J."/>
            <person name="Zhao F."/>
            <person name="Cao W."/>
        </authorList>
    </citation>
    <scope>NUCLEOTIDE SEQUENCE</scope>
    <source>
        <strain evidence="1">Hyas-2018</strain>
    </source>
</reference>
<proteinExistence type="predicted"/>
<organism evidence="1 2">
    <name type="scientific">Hyalomma asiaticum</name>
    <name type="common">Tick</name>
    <dbReference type="NCBI Taxonomy" id="266040"/>
    <lineage>
        <taxon>Eukaryota</taxon>
        <taxon>Metazoa</taxon>
        <taxon>Ecdysozoa</taxon>
        <taxon>Arthropoda</taxon>
        <taxon>Chelicerata</taxon>
        <taxon>Arachnida</taxon>
        <taxon>Acari</taxon>
        <taxon>Parasitiformes</taxon>
        <taxon>Ixodida</taxon>
        <taxon>Ixodoidea</taxon>
        <taxon>Ixodidae</taxon>
        <taxon>Hyalomminae</taxon>
        <taxon>Hyalomma</taxon>
    </lineage>
</organism>
<dbReference type="EMBL" id="CM023481">
    <property type="protein sequence ID" value="KAH6947552.1"/>
    <property type="molecule type" value="Genomic_DNA"/>
</dbReference>
<evidence type="ECO:0000313" key="2">
    <source>
        <dbReference type="Proteomes" id="UP000821845"/>
    </source>
</evidence>
<keyword evidence="2" id="KW-1185">Reference proteome</keyword>
<sequence length="353" mass="40065">MKIYREANLIFDKASMRLHKWVSNSDKMRAVFTHESTDERPLGQTTNPLKVLGLMWETNEDCLTLFPGSATKFAKAQAAETWPFEQHADFILEELEERKEIGVLATSVIKENDLTDLTRFSSATNVKRVTGWIFRFLKIRTKDRTSGPLTAEQIEHARVYWLERVQSSAFALEFERNASGGSRNSPLKDFQLWTGDNGLLRIRGRLCSHNMTEDERQTTPGSSPKTTSLHAADRATGPPTASSHKRRDTLVQLRGEYWTVRGYWRIIVEHAPWWEGFYEQLVRSVKTVLKKAIGHRCLGYIELSTILAEVGMVINSRPLTHVHDDPNNGPPLTPTSFLTGKRLTALPAAETES</sequence>
<evidence type="ECO:0000313" key="1">
    <source>
        <dbReference type="EMBL" id="KAH6947552.1"/>
    </source>
</evidence>
<dbReference type="Proteomes" id="UP000821845">
    <property type="component" value="Chromosome 1"/>
</dbReference>
<accession>A0ACB7TJ24</accession>
<protein>
    <submittedName>
        <fullName evidence="1">Uncharacterized protein</fullName>
    </submittedName>
</protein>
<gene>
    <name evidence="1" type="ORF">HPB50_019740</name>
</gene>
<name>A0ACB7TJ24_HYAAI</name>